<keyword evidence="1" id="KW-0418">Kinase</keyword>
<dbReference type="STRING" id="396014.BF93_08550"/>
<dbReference type="SUPFAM" id="SSF56112">
    <property type="entry name" value="Protein kinase-like (PK-like)"/>
    <property type="match status" value="1"/>
</dbReference>
<evidence type="ECO:0000313" key="2">
    <source>
        <dbReference type="Proteomes" id="UP000023067"/>
    </source>
</evidence>
<dbReference type="OrthoDB" id="3638028at2"/>
<keyword evidence="1" id="KW-0808">Transferase</keyword>
<reference evidence="1 2" key="1">
    <citation type="submission" date="2014-02" db="EMBL/GenBank/DDBJ databases">
        <title>Genome sequence of Brachybacterium phenoliresistens strain W13A50.</title>
        <authorList>
            <person name="Wang X."/>
        </authorList>
    </citation>
    <scope>NUCLEOTIDE SEQUENCE [LARGE SCALE GENOMIC DNA]</scope>
    <source>
        <strain evidence="1 2">W13A50</strain>
    </source>
</reference>
<dbReference type="InterPro" id="IPR006748">
    <property type="entry name" value="NH2Glyco/OHUrea_AB-resist_kin"/>
</dbReference>
<sequence length="296" mass="32949">MIPVPDSFRAQPRWSWDEAGRAWLQELPRAVAEQCRLWDLELDGAPMHGSNALVVPVRRHEDPLALRLAPPGDDVHRLVQDLRLWEGRGTVALEDSDLARRAVLLERLDGGVSLDDVPLVEAVEVLAGLVRRLAVPVPADADVPSTREEAQDLAEGFPTGWERTGRPIPRRLAERVVRHAALLAQRDPGDGAADGDLHFGQVLAGTREPWLVVDPVLLRGDPEYDLGRILWSRFDEIEDEAATARLFERFVEISGVPADRARSWVVTRAGSYLIWGLQHGLTDDPPKCVRLLEIFA</sequence>
<keyword evidence="2" id="KW-1185">Reference proteome</keyword>
<organism evidence="1 2">
    <name type="scientific">Brachybacterium phenoliresistens</name>
    <dbReference type="NCBI Taxonomy" id="396014"/>
    <lineage>
        <taxon>Bacteria</taxon>
        <taxon>Bacillati</taxon>
        <taxon>Actinomycetota</taxon>
        <taxon>Actinomycetes</taxon>
        <taxon>Micrococcales</taxon>
        <taxon>Dermabacteraceae</taxon>
        <taxon>Brachybacterium</taxon>
    </lineage>
</organism>
<dbReference type="GO" id="GO:0016773">
    <property type="term" value="F:phosphotransferase activity, alcohol group as acceptor"/>
    <property type="evidence" value="ECO:0007669"/>
    <property type="project" value="InterPro"/>
</dbReference>
<dbReference type="PATRIC" id="fig|396014.3.peg.3209"/>
<gene>
    <name evidence="1" type="ORF">BF93_08550</name>
</gene>
<protein>
    <submittedName>
        <fullName evidence="1">Kinase</fullName>
    </submittedName>
</protein>
<dbReference type="AlphaFoldDB" id="Z9JQE7"/>
<dbReference type="Proteomes" id="UP000023067">
    <property type="component" value="Unassembled WGS sequence"/>
</dbReference>
<dbReference type="RefSeq" id="WP_038374037.1">
    <property type="nucleotide sequence ID" value="NZ_BAAAOW010000010.1"/>
</dbReference>
<dbReference type="EMBL" id="JDYK01000021">
    <property type="protein sequence ID" value="EWS79972.1"/>
    <property type="molecule type" value="Genomic_DNA"/>
</dbReference>
<comment type="caution">
    <text evidence="1">The sequence shown here is derived from an EMBL/GenBank/DDBJ whole genome shotgun (WGS) entry which is preliminary data.</text>
</comment>
<dbReference type="GO" id="GO:0016301">
    <property type="term" value="F:kinase activity"/>
    <property type="evidence" value="ECO:0007669"/>
    <property type="project" value="UniProtKB-KW"/>
</dbReference>
<dbReference type="eggNOG" id="COG3570">
    <property type="taxonomic scope" value="Bacteria"/>
</dbReference>
<evidence type="ECO:0000313" key="1">
    <source>
        <dbReference type="EMBL" id="EWS79972.1"/>
    </source>
</evidence>
<name>Z9JQE7_9MICO</name>
<dbReference type="Pfam" id="PF04655">
    <property type="entry name" value="APH_6_hur"/>
    <property type="match status" value="1"/>
</dbReference>
<proteinExistence type="predicted"/>
<dbReference type="InterPro" id="IPR011009">
    <property type="entry name" value="Kinase-like_dom_sf"/>
</dbReference>
<dbReference type="GO" id="GO:0019748">
    <property type="term" value="P:secondary metabolic process"/>
    <property type="evidence" value="ECO:0007669"/>
    <property type="project" value="InterPro"/>
</dbReference>
<accession>Z9JQE7</accession>
<dbReference type="HOGENOM" id="CLU_061172_2_1_11"/>